<organism evidence="2 3">
    <name type="scientific">Punica granatum</name>
    <name type="common">Pomegranate</name>
    <dbReference type="NCBI Taxonomy" id="22663"/>
    <lineage>
        <taxon>Eukaryota</taxon>
        <taxon>Viridiplantae</taxon>
        <taxon>Streptophyta</taxon>
        <taxon>Embryophyta</taxon>
        <taxon>Tracheophyta</taxon>
        <taxon>Spermatophyta</taxon>
        <taxon>Magnoliopsida</taxon>
        <taxon>eudicotyledons</taxon>
        <taxon>Gunneridae</taxon>
        <taxon>Pentapetalae</taxon>
        <taxon>rosids</taxon>
        <taxon>malvids</taxon>
        <taxon>Myrtales</taxon>
        <taxon>Lythraceae</taxon>
        <taxon>Punica</taxon>
    </lineage>
</organism>
<dbReference type="EMBL" id="PGOL01002563">
    <property type="protein sequence ID" value="PKI46954.1"/>
    <property type="molecule type" value="Genomic_DNA"/>
</dbReference>
<dbReference type="Proteomes" id="UP000233551">
    <property type="component" value="Unassembled WGS sequence"/>
</dbReference>
<feature type="domain" description="Retrotransposon Copia-like N-terminal" evidence="1">
    <location>
        <begin position="29"/>
        <end position="74"/>
    </location>
</feature>
<dbReference type="PANTHER" id="PTHR37610">
    <property type="entry name" value="CCHC-TYPE DOMAIN-CONTAINING PROTEIN"/>
    <property type="match status" value="1"/>
</dbReference>
<dbReference type="InterPro" id="IPR029472">
    <property type="entry name" value="Copia-like_N"/>
</dbReference>
<sequence>MTAELVEGEEMTEKGVEADLLSVYYTNLSDFTGVSLINCKLNGSNYLTWSKAMLTALTVKNKVRLIDGKVPRPPKGNPNRARCDMCNALLLKYCGRISMKDTRRVTGNETRIYQLKADIGKLRQEGLVIMKYHSRLITLLEGICEAVKTYATQREREKIH</sequence>
<evidence type="ECO:0000313" key="3">
    <source>
        <dbReference type="Proteomes" id="UP000233551"/>
    </source>
</evidence>
<dbReference type="Pfam" id="PF14244">
    <property type="entry name" value="Retrotran_gag_3"/>
    <property type="match status" value="1"/>
</dbReference>
<dbReference type="AlphaFoldDB" id="A0A2I0ISJ2"/>
<proteinExistence type="predicted"/>
<reference evidence="2 3" key="1">
    <citation type="submission" date="2017-11" db="EMBL/GenBank/DDBJ databases">
        <title>De-novo sequencing of pomegranate (Punica granatum L.) genome.</title>
        <authorList>
            <person name="Akparov Z."/>
            <person name="Amiraslanov A."/>
            <person name="Hajiyeva S."/>
            <person name="Abbasov M."/>
            <person name="Kaur K."/>
            <person name="Hamwieh A."/>
            <person name="Solovyev V."/>
            <person name="Salamov A."/>
            <person name="Braich B."/>
            <person name="Kosarev P."/>
            <person name="Mahmoud A."/>
            <person name="Hajiyev E."/>
            <person name="Babayeva S."/>
            <person name="Izzatullayeva V."/>
            <person name="Mammadov A."/>
            <person name="Mammadov A."/>
            <person name="Sharifova S."/>
            <person name="Ojaghi J."/>
            <person name="Eynullazada K."/>
            <person name="Bayramov B."/>
            <person name="Abdulazimova A."/>
            <person name="Shahmuradov I."/>
        </authorList>
    </citation>
    <scope>NUCLEOTIDE SEQUENCE [LARGE SCALE GENOMIC DNA]</scope>
    <source>
        <strain evidence="3">cv. AG2017</strain>
        <tissue evidence="2">Leaf</tissue>
    </source>
</reference>
<comment type="caution">
    <text evidence="2">The sequence shown here is derived from an EMBL/GenBank/DDBJ whole genome shotgun (WGS) entry which is preliminary data.</text>
</comment>
<keyword evidence="3" id="KW-1185">Reference proteome</keyword>
<dbReference type="PANTHER" id="PTHR37610:SF97">
    <property type="entry name" value="RETROTRANSPOSON GAG DOMAIN-CONTAINING PROTEIN"/>
    <property type="match status" value="1"/>
</dbReference>
<gene>
    <name evidence="2" type="ORF">CRG98_032653</name>
</gene>
<accession>A0A2I0ISJ2</accession>
<evidence type="ECO:0000259" key="1">
    <source>
        <dbReference type="Pfam" id="PF14244"/>
    </source>
</evidence>
<name>A0A2I0ISJ2_PUNGR</name>
<protein>
    <recommendedName>
        <fullName evidence="1">Retrotransposon Copia-like N-terminal domain-containing protein</fullName>
    </recommendedName>
</protein>
<evidence type="ECO:0000313" key="2">
    <source>
        <dbReference type="EMBL" id="PKI46954.1"/>
    </source>
</evidence>